<dbReference type="PANTHER" id="PTHR24198:SF165">
    <property type="entry name" value="ANKYRIN REPEAT-CONTAINING PROTEIN-RELATED"/>
    <property type="match status" value="1"/>
</dbReference>
<dbReference type="AlphaFoldDB" id="A0AAN6WHJ6"/>
<feature type="repeat" description="ANK" evidence="3">
    <location>
        <begin position="103"/>
        <end position="135"/>
    </location>
</feature>
<dbReference type="Pfam" id="PF12796">
    <property type="entry name" value="Ank_2"/>
    <property type="match status" value="1"/>
</dbReference>
<accession>A0AAN6WHJ6</accession>
<reference evidence="4" key="2">
    <citation type="submission" date="2023-05" db="EMBL/GenBank/DDBJ databases">
        <authorList>
            <consortium name="Lawrence Berkeley National Laboratory"/>
            <person name="Steindorff A."/>
            <person name="Hensen N."/>
            <person name="Bonometti L."/>
            <person name="Westerberg I."/>
            <person name="Brannstrom I.O."/>
            <person name="Guillou S."/>
            <person name="Cros-Aarteil S."/>
            <person name="Calhoun S."/>
            <person name="Haridas S."/>
            <person name="Kuo A."/>
            <person name="Mondo S."/>
            <person name="Pangilinan J."/>
            <person name="Riley R."/>
            <person name="Labutti K."/>
            <person name="Andreopoulos B."/>
            <person name="Lipzen A."/>
            <person name="Chen C."/>
            <person name="Yanf M."/>
            <person name="Daum C."/>
            <person name="Ng V."/>
            <person name="Clum A."/>
            <person name="Ohm R."/>
            <person name="Martin F."/>
            <person name="Silar P."/>
            <person name="Natvig D."/>
            <person name="Lalanne C."/>
            <person name="Gautier V."/>
            <person name="Ament-Velasquez S.L."/>
            <person name="Kruys A."/>
            <person name="Hutchinson M.I."/>
            <person name="Powell A.J."/>
            <person name="Barry K."/>
            <person name="Miller A.N."/>
            <person name="Grigoriev I.V."/>
            <person name="Debuchy R."/>
            <person name="Gladieux P."/>
            <person name="Thoren M.H."/>
            <person name="Johannesson H."/>
        </authorList>
    </citation>
    <scope>NUCLEOTIDE SEQUENCE</scope>
    <source>
        <strain evidence="4">PSN309</strain>
    </source>
</reference>
<dbReference type="InterPro" id="IPR036770">
    <property type="entry name" value="Ankyrin_rpt-contain_sf"/>
</dbReference>
<dbReference type="Proteomes" id="UP001302126">
    <property type="component" value="Unassembled WGS sequence"/>
</dbReference>
<dbReference type="SMART" id="SM00248">
    <property type="entry name" value="ANK"/>
    <property type="match status" value="5"/>
</dbReference>
<dbReference type="InterPro" id="IPR002110">
    <property type="entry name" value="Ankyrin_rpt"/>
</dbReference>
<dbReference type="PROSITE" id="PS50088">
    <property type="entry name" value="ANK_REPEAT"/>
    <property type="match status" value="2"/>
</dbReference>
<evidence type="ECO:0000256" key="1">
    <source>
        <dbReference type="ARBA" id="ARBA00022737"/>
    </source>
</evidence>
<dbReference type="EMBL" id="MU864830">
    <property type="protein sequence ID" value="KAK4182010.1"/>
    <property type="molecule type" value="Genomic_DNA"/>
</dbReference>
<reference evidence="4" key="1">
    <citation type="journal article" date="2023" name="Mol. Phylogenet. Evol.">
        <title>Genome-scale phylogeny and comparative genomics of the fungal order Sordariales.</title>
        <authorList>
            <person name="Hensen N."/>
            <person name="Bonometti L."/>
            <person name="Westerberg I."/>
            <person name="Brannstrom I.O."/>
            <person name="Guillou S."/>
            <person name="Cros-Aarteil S."/>
            <person name="Calhoun S."/>
            <person name="Haridas S."/>
            <person name="Kuo A."/>
            <person name="Mondo S."/>
            <person name="Pangilinan J."/>
            <person name="Riley R."/>
            <person name="LaButti K."/>
            <person name="Andreopoulos B."/>
            <person name="Lipzen A."/>
            <person name="Chen C."/>
            <person name="Yan M."/>
            <person name="Daum C."/>
            <person name="Ng V."/>
            <person name="Clum A."/>
            <person name="Steindorff A."/>
            <person name="Ohm R.A."/>
            <person name="Martin F."/>
            <person name="Silar P."/>
            <person name="Natvig D.O."/>
            <person name="Lalanne C."/>
            <person name="Gautier V."/>
            <person name="Ament-Velasquez S.L."/>
            <person name="Kruys A."/>
            <person name="Hutchinson M.I."/>
            <person name="Powell A.J."/>
            <person name="Barry K."/>
            <person name="Miller A.N."/>
            <person name="Grigoriev I.V."/>
            <person name="Debuchy R."/>
            <person name="Gladieux P."/>
            <person name="Hiltunen Thoren M."/>
            <person name="Johannesson H."/>
        </authorList>
    </citation>
    <scope>NUCLEOTIDE SEQUENCE</scope>
    <source>
        <strain evidence="4">PSN309</strain>
    </source>
</reference>
<evidence type="ECO:0000256" key="2">
    <source>
        <dbReference type="ARBA" id="ARBA00023043"/>
    </source>
</evidence>
<name>A0AAN6WHJ6_9PEZI</name>
<gene>
    <name evidence="4" type="ORF">QBC35DRAFT_551085</name>
</gene>
<dbReference type="Gene3D" id="1.25.40.20">
    <property type="entry name" value="Ankyrin repeat-containing domain"/>
    <property type="match status" value="2"/>
</dbReference>
<keyword evidence="5" id="KW-1185">Reference proteome</keyword>
<keyword evidence="1" id="KW-0677">Repeat</keyword>
<protein>
    <submittedName>
        <fullName evidence="4">Ankyrin repeat-containing domain protein</fullName>
    </submittedName>
</protein>
<dbReference type="Pfam" id="PF00023">
    <property type="entry name" value="Ank"/>
    <property type="match status" value="1"/>
</dbReference>
<evidence type="ECO:0000256" key="3">
    <source>
        <dbReference type="PROSITE-ProRule" id="PRU00023"/>
    </source>
</evidence>
<comment type="caution">
    <text evidence="4">The sequence shown here is derived from an EMBL/GenBank/DDBJ whole genome shotgun (WGS) entry which is preliminary data.</text>
</comment>
<keyword evidence="2 3" id="KW-0040">ANK repeat</keyword>
<dbReference type="PANTHER" id="PTHR24198">
    <property type="entry name" value="ANKYRIN REPEAT AND PROTEIN KINASE DOMAIN-CONTAINING PROTEIN"/>
    <property type="match status" value="1"/>
</dbReference>
<dbReference type="SUPFAM" id="SSF48403">
    <property type="entry name" value="Ankyrin repeat"/>
    <property type="match status" value="1"/>
</dbReference>
<proteinExistence type="predicted"/>
<dbReference type="PROSITE" id="PS50297">
    <property type="entry name" value="ANK_REP_REGION"/>
    <property type="match status" value="1"/>
</dbReference>
<sequence>MLLIERGSPLRLTPHEPGQFHVTALEAAIAHGKVDLVAYLLARYRQNPADEDNSPGPVQADTYAPVHYLALCFNFDAVSSIVKQLQEVGVELDVRSRTSDPSERATPLLLACKMGNFTAARALLEAGANTALKLGTRNCLELALAARRTGWTYWRQTEHQWAQERLTLVDTLAKMGVPGSEAAVSLAAANGLAAESKVLLDYQSFDFDVNKSPAEGALPALPQAARKGVAPEILTMLLDAGANVNATGPDGKTALIHAVQNHPDLATITTLVAAGADLNVADFEDQTALHYTLFRPDPCGCVQEYVHTEPQTQMIRSERFSSGLVVTRAYDPVPRDKYTPQPTLA</sequence>
<feature type="repeat" description="ANK" evidence="3">
    <location>
        <begin position="250"/>
        <end position="283"/>
    </location>
</feature>
<evidence type="ECO:0000313" key="5">
    <source>
        <dbReference type="Proteomes" id="UP001302126"/>
    </source>
</evidence>
<evidence type="ECO:0000313" key="4">
    <source>
        <dbReference type="EMBL" id="KAK4182010.1"/>
    </source>
</evidence>
<organism evidence="4 5">
    <name type="scientific">Podospora australis</name>
    <dbReference type="NCBI Taxonomy" id="1536484"/>
    <lineage>
        <taxon>Eukaryota</taxon>
        <taxon>Fungi</taxon>
        <taxon>Dikarya</taxon>
        <taxon>Ascomycota</taxon>
        <taxon>Pezizomycotina</taxon>
        <taxon>Sordariomycetes</taxon>
        <taxon>Sordariomycetidae</taxon>
        <taxon>Sordariales</taxon>
        <taxon>Podosporaceae</taxon>
        <taxon>Podospora</taxon>
    </lineage>
</organism>